<proteinExistence type="predicted"/>
<evidence type="ECO:0008006" key="10">
    <source>
        <dbReference type="Google" id="ProtNLM"/>
    </source>
</evidence>
<keyword evidence="3 6" id="KW-1133">Transmembrane helix</keyword>
<evidence type="ECO:0000256" key="5">
    <source>
        <dbReference type="SAM" id="MobiDB-lite"/>
    </source>
</evidence>
<keyword evidence="9" id="KW-1185">Reference proteome</keyword>
<dbReference type="AlphaFoldDB" id="A0AAV5A492"/>
<name>A0AAV5A492_9AGAM</name>
<keyword evidence="4 6" id="KW-0472">Membrane</keyword>
<evidence type="ECO:0000256" key="4">
    <source>
        <dbReference type="ARBA" id="ARBA00023136"/>
    </source>
</evidence>
<feature type="transmembrane region" description="Helical" evidence="6">
    <location>
        <begin position="56"/>
        <end position="77"/>
    </location>
</feature>
<accession>A0AAV5A492</accession>
<sequence>MFLFFLLLGLASPALGQGFVSDVLKNIGKISSPPPIQPEEWDGLEFRYGRVVFRPAQFKIEAAFLGFILVYAVVWLLGRRQNHLRAMAWFDAHKALLETQFSNPLPKTGLIVQDGPRDFFNYSTGRRGLRALHTTAQLRPRQDALSMLIDFCWTLYDLKYTPKDEIQLDFTLQPSSGTPGLVWAIIKKDEMTNMRRERFDLGFTKGAEFAGLPDDVYVFSEAADITESLLKYTSNLPLAKLLHSDAAHKYFRSLFITDQPAERPEGVIPASERFRHVILTLDAPPPSDAAATIPLVEICFALIDVLDSKLPLRPETKLKLKTRREEVEEELKKEARKEKDDEQEENKRLAKKKAEEEKLARLSATEQKKFEEKERKKALRRQQGKLVSRK</sequence>
<organism evidence="8 9">
    <name type="scientific">Clathrus columnatus</name>
    <dbReference type="NCBI Taxonomy" id="1419009"/>
    <lineage>
        <taxon>Eukaryota</taxon>
        <taxon>Fungi</taxon>
        <taxon>Dikarya</taxon>
        <taxon>Basidiomycota</taxon>
        <taxon>Agaricomycotina</taxon>
        <taxon>Agaricomycetes</taxon>
        <taxon>Phallomycetidae</taxon>
        <taxon>Phallales</taxon>
        <taxon>Clathraceae</taxon>
        <taxon>Clathrus</taxon>
    </lineage>
</organism>
<protein>
    <recommendedName>
        <fullName evidence="10">DUF1682-domain-containing protein</fullName>
    </recommendedName>
</protein>
<evidence type="ECO:0000256" key="2">
    <source>
        <dbReference type="ARBA" id="ARBA00022692"/>
    </source>
</evidence>
<comment type="subcellular location">
    <subcellularLocation>
        <location evidence="1">Membrane</location>
        <topology evidence="1">Single-pass membrane protein</topology>
    </subcellularLocation>
</comment>
<feature type="compositionally biased region" description="Basic and acidic residues" evidence="5">
    <location>
        <begin position="322"/>
        <end position="375"/>
    </location>
</feature>
<feature type="region of interest" description="Disordered" evidence="5">
    <location>
        <begin position="322"/>
        <end position="390"/>
    </location>
</feature>
<evidence type="ECO:0000256" key="6">
    <source>
        <dbReference type="SAM" id="Phobius"/>
    </source>
</evidence>
<evidence type="ECO:0000313" key="9">
    <source>
        <dbReference type="Proteomes" id="UP001050691"/>
    </source>
</evidence>
<dbReference type="EMBL" id="BPWL01000002">
    <property type="protein sequence ID" value="GJJ07468.1"/>
    <property type="molecule type" value="Genomic_DNA"/>
</dbReference>
<dbReference type="Pfam" id="PF07946">
    <property type="entry name" value="CCDC47"/>
    <property type="match status" value="1"/>
</dbReference>
<feature type="compositionally biased region" description="Basic residues" evidence="5">
    <location>
        <begin position="376"/>
        <end position="390"/>
    </location>
</feature>
<evidence type="ECO:0000256" key="3">
    <source>
        <dbReference type="ARBA" id="ARBA00022989"/>
    </source>
</evidence>
<feature type="chain" id="PRO_5043842635" description="DUF1682-domain-containing protein" evidence="7">
    <location>
        <begin position="17"/>
        <end position="390"/>
    </location>
</feature>
<dbReference type="GO" id="GO:0016020">
    <property type="term" value="C:membrane"/>
    <property type="evidence" value="ECO:0007669"/>
    <property type="project" value="UniProtKB-SubCell"/>
</dbReference>
<gene>
    <name evidence="8" type="ORF">Clacol_001670</name>
</gene>
<dbReference type="GO" id="GO:0005783">
    <property type="term" value="C:endoplasmic reticulum"/>
    <property type="evidence" value="ECO:0007669"/>
    <property type="project" value="InterPro"/>
</dbReference>
<keyword evidence="7" id="KW-0732">Signal</keyword>
<dbReference type="PANTHER" id="PTHR12883">
    <property type="entry name" value="ADIPOCYTE-SPECIFIC PROTEIN 4-RELATED"/>
    <property type="match status" value="1"/>
</dbReference>
<dbReference type="GO" id="GO:0005509">
    <property type="term" value="F:calcium ion binding"/>
    <property type="evidence" value="ECO:0007669"/>
    <property type="project" value="InterPro"/>
</dbReference>
<comment type="caution">
    <text evidence="8">The sequence shown here is derived from an EMBL/GenBank/DDBJ whole genome shotgun (WGS) entry which is preliminary data.</text>
</comment>
<evidence type="ECO:0000256" key="7">
    <source>
        <dbReference type="SAM" id="SignalP"/>
    </source>
</evidence>
<keyword evidence="2 6" id="KW-0812">Transmembrane</keyword>
<evidence type="ECO:0000313" key="8">
    <source>
        <dbReference type="EMBL" id="GJJ07468.1"/>
    </source>
</evidence>
<dbReference type="PANTHER" id="PTHR12883:SF0">
    <property type="entry name" value="PAT COMPLEX SUBUNIT CCDC47"/>
    <property type="match status" value="1"/>
</dbReference>
<reference evidence="8" key="1">
    <citation type="submission" date="2021-10" db="EMBL/GenBank/DDBJ databases">
        <title>De novo Genome Assembly of Clathrus columnatus (Basidiomycota, Fungi) Using Illumina and Nanopore Sequence Data.</title>
        <authorList>
            <person name="Ogiso-Tanaka E."/>
            <person name="Itagaki H."/>
            <person name="Hosoya T."/>
            <person name="Hosaka K."/>
        </authorList>
    </citation>
    <scope>NUCLEOTIDE SEQUENCE</scope>
    <source>
        <strain evidence="8">MO-923</strain>
    </source>
</reference>
<dbReference type="Proteomes" id="UP001050691">
    <property type="component" value="Unassembled WGS sequence"/>
</dbReference>
<evidence type="ECO:0000256" key="1">
    <source>
        <dbReference type="ARBA" id="ARBA00004167"/>
    </source>
</evidence>
<dbReference type="InterPro" id="IPR012879">
    <property type="entry name" value="CCDC47"/>
</dbReference>
<feature type="signal peptide" evidence="7">
    <location>
        <begin position="1"/>
        <end position="16"/>
    </location>
</feature>
<dbReference type="GO" id="GO:0032469">
    <property type="term" value="P:endoplasmic reticulum calcium ion homeostasis"/>
    <property type="evidence" value="ECO:0007669"/>
    <property type="project" value="InterPro"/>
</dbReference>